<name>A0A316Z755_9BASI</name>
<feature type="compositionally biased region" description="Basic and acidic residues" evidence="6">
    <location>
        <begin position="103"/>
        <end position="146"/>
    </location>
</feature>
<dbReference type="InterPro" id="IPR036638">
    <property type="entry name" value="HLH_DNA-bd_sf"/>
</dbReference>
<feature type="domain" description="BHLH" evidence="7">
    <location>
        <begin position="423"/>
        <end position="474"/>
    </location>
</feature>
<evidence type="ECO:0000256" key="2">
    <source>
        <dbReference type="ARBA" id="ARBA00023125"/>
    </source>
</evidence>
<evidence type="ECO:0000256" key="3">
    <source>
        <dbReference type="ARBA" id="ARBA00023159"/>
    </source>
</evidence>
<feature type="compositionally biased region" description="Basic and acidic residues" evidence="6">
    <location>
        <begin position="247"/>
        <end position="267"/>
    </location>
</feature>
<feature type="compositionally biased region" description="Basic and acidic residues" evidence="6">
    <location>
        <begin position="175"/>
        <end position="185"/>
    </location>
</feature>
<keyword evidence="5" id="KW-0539">Nucleus</keyword>
<dbReference type="OrthoDB" id="2555224at2759"/>
<feature type="compositionally biased region" description="Low complexity" evidence="6">
    <location>
        <begin position="366"/>
        <end position="379"/>
    </location>
</feature>
<keyword evidence="2" id="KW-0238">DNA-binding</keyword>
<dbReference type="GO" id="GO:0003677">
    <property type="term" value="F:DNA binding"/>
    <property type="evidence" value="ECO:0007669"/>
    <property type="project" value="UniProtKB-KW"/>
</dbReference>
<dbReference type="STRING" id="58919.A0A316Z755"/>
<dbReference type="PANTHER" id="PTHR10328:SF3">
    <property type="entry name" value="PROTEIN MAX"/>
    <property type="match status" value="1"/>
</dbReference>
<dbReference type="InterPro" id="IPR011598">
    <property type="entry name" value="bHLH_dom"/>
</dbReference>
<feature type="compositionally biased region" description="Basic and acidic residues" evidence="6">
    <location>
        <begin position="277"/>
        <end position="287"/>
    </location>
</feature>
<dbReference type="GO" id="GO:0045944">
    <property type="term" value="P:positive regulation of transcription by RNA polymerase II"/>
    <property type="evidence" value="ECO:0007669"/>
    <property type="project" value="TreeGrafter"/>
</dbReference>
<gene>
    <name evidence="8" type="ORF">FA09DRAFT_60539</name>
</gene>
<evidence type="ECO:0000256" key="6">
    <source>
        <dbReference type="SAM" id="MobiDB-lite"/>
    </source>
</evidence>
<dbReference type="GO" id="GO:0003700">
    <property type="term" value="F:DNA-binding transcription factor activity"/>
    <property type="evidence" value="ECO:0007669"/>
    <property type="project" value="TreeGrafter"/>
</dbReference>
<evidence type="ECO:0000313" key="8">
    <source>
        <dbReference type="EMBL" id="PWN97096.1"/>
    </source>
</evidence>
<keyword evidence="1" id="KW-0805">Transcription regulation</keyword>
<evidence type="ECO:0000259" key="7">
    <source>
        <dbReference type="PROSITE" id="PS50888"/>
    </source>
</evidence>
<keyword evidence="9" id="KW-1185">Reference proteome</keyword>
<dbReference type="SMART" id="SM00353">
    <property type="entry name" value="HLH"/>
    <property type="match status" value="1"/>
</dbReference>
<dbReference type="GO" id="GO:0090575">
    <property type="term" value="C:RNA polymerase II transcription regulator complex"/>
    <property type="evidence" value="ECO:0007669"/>
    <property type="project" value="TreeGrafter"/>
</dbReference>
<reference evidence="8 9" key="1">
    <citation type="journal article" date="2018" name="Mol. Biol. Evol.">
        <title>Broad Genomic Sampling Reveals a Smut Pathogenic Ancestry of the Fungal Clade Ustilaginomycotina.</title>
        <authorList>
            <person name="Kijpornyongpan T."/>
            <person name="Mondo S.J."/>
            <person name="Barry K."/>
            <person name="Sandor L."/>
            <person name="Lee J."/>
            <person name="Lipzen A."/>
            <person name="Pangilinan J."/>
            <person name="LaButti K."/>
            <person name="Hainaut M."/>
            <person name="Henrissat B."/>
            <person name="Grigoriev I.V."/>
            <person name="Spatafora J.W."/>
            <person name="Aime M.C."/>
        </authorList>
    </citation>
    <scope>NUCLEOTIDE SEQUENCE [LARGE SCALE GENOMIC DNA]</scope>
    <source>
        <strain evidence="8 9">MCA 4186</strain>
    </source>
</reference>
<protein>
    <recommendedName>
        <fullName evidence="7">BHLH domain-containing protein</fullName>
    </recommendedName>
</protein>
<evidence type="ECO:0000256" key="5">
    <source>
        <dbReference type="ARBA" id="ARBA00023242"/>
    </source>
</evidence>
<proteinExistence type="predicted"/>
<dbReference type="GO" id="GO:0046983">
    <property type="term" value="F:protein dimerization activity"/>
    <property type="evidence" value="ECO:0007669"/>
    <property type="project" value="InterPro"/>
</dbReference>
<dbReference type="PROSITE" id="PS50888">
    <property type="entry name" value="BHLH"/>
    <property type="match status" value="1"/>
</dbReference>
<feature type="region of interest" description="Disordered" evidence="6">
    <location>
        <begin position="298"/>
        <end position="317"/>
    </location>
</feature>
<sequence>MPPARRAADAPPGAYATQVPAFDERQHWHLSRPGSQSGDPSAPQLVRSRVQALPADAEMRAAPSQQQTAGPSQPAPPRLLYQIRLEQQQQQQQQQQQEQQQRQQEHERMQRDEHHARRYEHELRQRDEDHHARQAYEHQRRQHEAPQHAPPRPYGMVGAGSPEEAFGASAPLFPVRRDMHSKADTQHGAPLHASSSLPQMHPSQHAQAMLSPADERRLPSQFGPAARERRVRTLSGATSSRLPASLDDPRGVVHERLRSAVSDEAREASSSLHHHAERPLSRSADSDWERRYVPAGAGAEAVHSPAEHHPSRPAMPSMLRDVRLLDERREPMQGHAGERSAAMHTSSPGRNAGGGAPYPGPPPGGSAPMSARSISSSSMDHTSAGTPLHGYADEYGTSSAPFTRPRALTAAEKRRGNSAASQSRRMAHLMSEQRRREHINQGFEELRSCVPTCGDGVESKATILRRAIEVSVVKVTASTVGSHLDSTLAISRSSCAARVATQAACRWSSARHTPCRHPCSRRLWPPPARLRRRRT</sequence>
<accession>A0A316Z755</accession>
<evidence type="ECO:0000313" key="9">
    <source>
        <dbReference type="Proteomes" id="UP000245946"/>
    </source>
</evidence>
<evidence type="ECO:0000256" key="4">
    <source>
        <dbReference type="ARBA" id="ARBA00023163"/>
    </source>
</evidence>
<feature type="compositionally biased region" description="Low complexity" evidence="6">
    <location>
        <begin position="82"/>
        <end position="102"/>
    </location>
</feature>
<feature type="region of interest" description="Disordered" evidence="6">
    <location>
        <begin position="1"/>
        <end position="287"/>
    </location>
</feature>
<dbReference type="RefSeq" id="XP_025597375.1">
    <property type="nucleotide sequence ID" value="XM_025745739.1"/>
</dbReference>
<feature type="region of interest" description="Disordered" evidence="6">
    <location>
        <begin position="331"/>
        <end position="403"/>
    </location>
</feature>
<dbReference type="GeneID" id="37273283"/>
<feature type="compositionally biased region" description="Polar residues" evidence="6">
    <location>
        <begin position="193"/>
        <end position="206"/>
    </location>
</feature>
<dbReference type="Pfam" id="PF00010">
    <property type="entry name" value="HLH"/>
    <property type="match status" value="1"/>
</dbReference>
<dbReference type="EMBL" id="KZ819296">
    <property type="protein sequence ID" value="PWN97096.1"/>
    <property type="molecule type" value="Genomic_DNA"/>
</dbReference>
<keyword evidence="3" id="KW-0010">Activator</keyword>
<organism evidence="8 9">
    <name type="scientific">Tilletiopsis washingtonensis</name>
    <dbReference type="NCBI Taxonomy" id="58919"/>
    <lineage>
        <taxon>Eukaryota</taxon>
        <taxon>Fungi</taxon>
        <taxon>Dikarya</taxon>
        <taxon>Basidiomycota</taxon>
        <taxon>Ustilaginomycotina</taxon>
        <taxon>Exobasidiomycetes</taxon>
        <taxon>Entylomatales</taxon>
        <taxon>Entylomatales incertae sedis</taxon>
        <taxon>Tilletiopsis</taxon>
    </lineage>
</organism>
<dbReference type="AlphaFoldDB" id="A0A316Z755"/>
<evidence type="ECO:0000256" key="1">
    <source>
        <dbReference type="ARBA" id="ARBA00023015"/>
    </source>
</evidence>
<dbReference type="Gene3D" id="4.10.280.10">
    <property type="entry name" value="Helix-loop-helix DNA-binding domain"/>
    <property type="match status" value="1"/>
</dbReference>
<dbReference type="SUPFAM" id="SSF47459">
    <property type="entry name" value="HLH, helix-loop-helix DNA-binding domain"/>
    <property type="match status" value="1"/>
</dbReference>
<dbReference type="Proteomes" id="UP000245946">
    <property type="component" value="Unassembled WGS sequence"/>
</dbReference>
<dbReference type="PANTHER" id="PTHR10328">
    <property type="entry name" value="PROTEIN MAX MYC-ASSOCIATED FACTOR X"/>
    <property type="match status" value="1"/>
</dbReference>
<keyword evidence="4" id="KW-0804">Transcription</keyword>